<reference evidence="2 3" key="1">
    <citation type="submission" date="2018-03" db="EMBL/GenBank/DDBJ databases">
        <authorList>
            <person name="Guldener U."/>
        </authorList>
    </citation>
    <scope>NUCLEOTIDE SEQUENCE [LARGE SCALE GENOMIC DNA]</scope>
    <source>
        <strain evidence="2 3">DAOM196992</strain>
    </source>
</reference>
<feature type="compositionally biased region" description="Low complexity" evidence="1">
    <location>
        <begin position="71"/>
        <end position="87"/>
    </location>
</feature>
<evidence type="ECO:0000313" key="2">
    <source>
        <dbReference type="EMBL" id="SPO41680.1"/>
    </source>
</evidence>
<feature type="region of interest" description="Disordered" evidence="1">
    <location>
        <begin position="71"/>
        <end position="150"/>
    </location>
</feature>
<evidence type="ECO:0000313" key="3">
    <source>
        <dbReference type="Proteomes" id="UP000323386"/>
    </source>
</evidence>
<accession>A0A5C3FBN4</accession>
<feature type="compositionally biased region" description="Low complexity" evidence="1">
    <location>
        <begin position="105"/>
        <end position="125"/>
    </location>
</feature>
<gene>
    <name evidence="2" type="ORF">PSFLO_07162</name>
</gene>
<name>A0A5C3FBN4_9BASI</name>
<organism evidence="2 3">
    <name type="scientific">Pseudozyma flocculosa</name>
    <dbReference type="NCBI Taxonomy" id="84751"/>
    <lineage>
        <taxon>Eukaryota</taxon>
        <taxon>Fungi</taxon>
        <taxon>Dikarya</taxon>
        <taxon>Basidiomycota</taxon>
        <taxon>Ustilaginomycotina</taxon>
        <taxon>Ustilaginomycetes</taxon>
        <taxon>Ustilaginales</taxon>
        <taxon>Ustilaginaceae</taxon>
        <taxon>Pseudozyma</taxon>
    </lineage>
</organism>
<evidence type="ECO:0000256" key="1">
    <source>
        <dbReference type="SAM" id="MobiDB-lite"/>
    </source>
</evidence>
<sequence>MTLFAYVSTGGPAYAHLAPCHPGLCEIHPLPICLSCLLPPPPGASHHHPVPAASTCQQPPPLASICQPAISQPSAQPAASQPATCQPPARPITHQAQLPSRHLSRPASRQPPAASEAQQEAQPASHLPSQQPPAGSASHPRPPPASPMIEALASAPPHVNLCCSCPSAALRAVADSFAPVSLLPAPPLPPFFASNNALPLLPAAALPPAFLLARPASHKCRCRAPPLITLPVCWYRSSVTRFCNHEYNARGIHTAAGARAGMR</sequence>
<dbReference type="Proteomes" id="UP000323386">
    <property type="component" value="Unassembled WGS sequence"/>
</dbReference>
<dbReference type="AlphaFoldDB" id="A0A5C3FBN4"/>
<dbReference type="EMBL" id="OOIP01000030">
    <property type="protein sequence ID" value="SPO41680.1"/>
    <property type="molecule type" value="Genomic_DNA"/>
</dbReference>
<keyword evidence="3" id="KW-1185">Reference proteome</keyword>
<protein>
    <submittedName>
        <fullName evidence="2">Uncharacterized protein</fullName>
    </submittedName>
</protein>
<proteinExistence type="predicted"/>